<accession>A0A4Y2HR50</accession>
<organism evidence="2 3">
    <name type="scientific">Araneus ventricosus</name>
    <name type="common">Orbweaver spider</name>
    <name type="synonym">Epeira ventricosa</name>
    <dbReference type="NCBI Taxonomy" id="182803"/>
    <lineage>
        <taxon>Eukaryota</taxon>
        <taxon>Metazoa</taxon>
        <taxon>Ecdysozoa</taxon>
        <taxon>Arthropoda</taxon>
        <taxon>Chelicerata</taxon>
        <taxon>Arachnida</taxon>
        <taxon>Araneae</taxon>
        <taxon>Araneomorphae</taxon>
        <taxon>Entelegynae</taxon>
        <taxon>Araneoidea</taxon>
        <taxon>Araneidae</taxon>
        <taxon>Araneus</taxon>
    </lineage>
</organism>
<dbReference type="InterPro" id="IPR001680">
    <property type="entry name" value="WD40_rpt"/>
</dbReference>
<keyword evidence="3" id="KW-1185">Reference proteome</keyword>
<keyword evidence="1" id="KW-0853">WD repeat</keyword>
<dbReference type="SUPFAM" id="SSF50978">
    <property type="entry name" value="WD40 repeat-like"/>
    <property type="match status" value="1"/>
</dbReference>
<feature type="repeat" description="WD" evidence="1">
    <location>
        <begin position="55"/>
        <end position="68"/>
    </location>
</feature>
<dbReference type="PROSITE" id="PS50082">
    <property type="entry name" value="WD_REPEATS_2"/>
    <property type="match status" value="1"/>
</dbReference>
<dbReference type="InterPro" id="IPR036322">
    <property type="entry name" value="WD40_repeat_dom_sf"/>
</dbReference>
<evidence type="ECO:0000313" key="2">
    <source>
        <dbReference type="EMBL" id="GBM67886.1"/>
    </source>
</evidence>
<dbReference type="AlphaFoldDB" id="A0A4Y2HR50"/>
<dbReference type="Gene3D" id="2.130.10.10">
    <property type="entry name" value="YVTN repeat-like/Quinoprotein amine dehydrogenase"/>
    <property type="match status" value="1"/>
</dbReference>
<dbReference type="InterPro" id="IPR015943">
    <property type="entry name" value="WD40/YVTN_repeat-like_dom_sf"/>
</dbReference>
<dbReference type="Proteomes" id="UP000499080">
    <property type="component" value="Unassembled WGS sequence"/>
</dbReference>
<dbReference type="Pfam" id="PF00400">
    <property type="entry name" value="WD40"/>
    <property type="match status" value="1"/>
</dbReference>
<proteinExistence type="predicted"/>
<reference evidence="2 3" key="1">
    <citation type="journal article" date="2019" name="Sci. Rep.">
        <title>Orb-weaving spider Araneus ventricosus genome elucidates the spidroin gene catalogue.</title>
        <authorList>
            <person name="Kono N."/>
            <person name="Nakamura H."/>
            <person name="Ohtoshi R."/>
            <person name="Moran D.A.P."/>
            <person name="Shinohara A."/>
            <person name="Yoshida Y."/>
            <person name="Fujiwara M."/>
            <person name="Mori M."/>
            <person name="Tomita M."/>
            <person name="Arakawa K."/>
        </authorList>
    </citation>
    <scope>NUCLEOTIDE SEQUENCE [LARGE SCALE GENOMIC DNA]</scope>
</reference>
<name>A0A4Y2HR50_ARAVE</name>
<gene>
    <name evidence="2" type="primary">wdr92_0</name>
    <name evidence="2" type="ORF">AVEN_150310_1</name>
</gene>
<comment type="caution">
    <text evidence="2">The sequence shown here is derived from an EMBL/GenBank/DDBJ whole genome shotgun (WGS) entry which is preliminary data.</text>
</comment>
<sequence length="136" mass="15161">MHQRHLATGDFEGNLQLWDIESLDSPLFNVRGHTQIINAIDAVGGLGVGAGAPEIVTGSKDGAVKVWDCRQKDLPVATMEPEAGQDKRDCWAVAFVFWRESDPLLLSHIKSIERESISNHPRFDLGILMRFRSPVR</sequence>
<dbReference type="OrthoDB" id="10248252at2759"/>
<evidence type="ECO:0000256" key="1">
    <source>
        <dbReference type="PROSITE-ProRule" id="PRU00221"/>
    </source>
</evidence>
<dbReference type="EMBL" id="BGPR01002110">
    <property type="protein sequence ID" value="GBM67886.1"/>
    <property type="molecule type" value="Genomic_DNA"/>
</dbReference>
<evidence type="ECO:0000313" key="3">
    <source>
        <dbReference type="Proteomes" id="UP000499080"/>
    </source>
</evidence>
<protein>
    <submittedName>
        <fullName evidence="2">WD repeat-containing protein 92</fullName>
    </submittedName>
</protein>